<dbReference type="InterPro" id="IPR052745">
    <property type="entry name" value="G3P_Oxidase/Oxidoreductase"/>
</dbReference>
<dbReference type="Pfam" id="PF01266">
    <property type="entry name" value="DAO"/>
    <property type="match status" value="1"/>
</dbReference>
<dbReference type="SUPFAM" id="SSF51905">
    <property type="entry name" value="FAD/NAD(P)-binding domain"/>
    <property type="match status" value="1"/>
</dbReference>
<sequence length="421" mass="44818">MADSVVDMVVVGGGVVGAAVFRELVLRGYSVVLLEKNAEFVHGASCGNSGIACTGFDAPVDSLERRCIRRAMEMNPRVYRELGLPSSPVGSLVVAWTHDEVAALPHTLAANHAIGDLDARLLSQDELYAMEPHLAPGALGAVFVPGEVMIEPWLIPIAYLHHGLANGGTVRLQHEVVRGAFDSQHWTLHCTNGTSIRARCVLNCAGLYGDLVECIHASSPSFHIRPRKGQYVVFETSTPLVRRVVQPVPSDRTKGVFVFTNLYGHTVVGPTAEDQDARDVAEITPAVQAMLRRAAVAVVPGLATAAVIGAYAGLRPATQHRDYQILVDAPRAWVTVAGIRSTGVTASLGIAAYVADAVTTQLPHVTPKAKAVVAPFRLPPLASLATERGVVVLGAHEHVVTHPLSRWGLAKLAKPTTPPRL</sequence>
<dbReference type="Proteomes" id="UP000332933">
    <property type="component" value="Unassembled WGS sequence"/>
</dbReference>
<reference evidence="2" key="2">
    <citation type="submission" date="2019-06" db="EMBL/GenBank/DDBJ databases">
        <title>Genomics analysis of Aphanomyces spp. identifies a new class of oomycete effector associated with host adaptation.</title>
        <authorList>
            <person name="Gaulin E."/>
        </authorList>
    </citation>
    <scope>NUCLEOTIDE SEQUENCE</scope>
    <source>
        <strain evidence="2">CBS 578.67</strain>
    </source>
</reference>
<dbReference type="PANTHER" id="PTHR42720:SF1">
    <property type="entry name" value="GLYCEROL 3-PHOSPHATE OXIDASE"/>
    <property type="match status" value="1"/>
</dbReference>
<dbReference type="InterPro" id="IPR036188">
    <property type="entry name" value="FAD/NAD-bd_sf"/>
</dbReference>
<feature type="domain" description="FAD dependent oxidoreductase" evidence="1">
    <location>
        <begin position="7"/>
        <end position="356"/>
    </location>
</feature>
<dbReference type="SUPFAM" id="SSF54373">
    <property type="entry name" value="FAD-linked reductases, C-terminal domain"/>
    <property type="match status" value="1"/>
</dbReference>
<dbReference type="EMBL" id="VJMH01006399">
    <property type="protein sequence ID" value="KAF0690001.1"/>
    <property type="molecule type" value="Genomic_DNA"/>
</dbReference>
<dbReference type="AlphaFoldDB" id="A0A485LBD1"/>
<organism evidence="3 4">
    <name type="scientific">Aphanomyces stellatus</name>
    <dbReference type="NCBI Taxonomy" id="120398"/>
    <lineage>
        <taxon>Eukaryota</taxon>
        <taxon>Sar</taxon>
        <taxon>Stramenopiles</taxon>
        <taxon>Oomycota</taxon>
        <taxon>Saprolegniomycetes</taxon>
        <taxon>Saprolegniales</taxon>
        <taxon>Verrucalvaceae</taxon>
        <taxon>Aphanomyces</taxon>
    </lineage>
</organism>
<dbReference type="InterPro" id="IPR006076">
    <property type="entry name" value="FAD-dep_OxRdtase"/>
</dbReference>
<protein>
    <submittedName>
        <fullName evidence="3">Aste57867_18591 protein</fullName>
    </submittedName>
</protein>
<dbReference type="Gene3D" id="3.50.50.60">
    <property type="entry name" value="FAD/NAD(P)-binding domain"/>
    <property type="match status" value="1"/>
</dbReference>
<evidence type="ECO:0000313" key="3">
    <source>
        <dbReference type="EMBL" id="VFT95326.1"/>
    </source>
</evidence>
<accession>A0A485LBD1</accession>
<evidence type="ECO:0000313" key="4">
    <source>
        <dbReference type="Proteomes" id="UP000332933"/>
    </source>
</evidence>
<name>A0A485LBD1_9STRA</name>
<evidence type="ECO:0000259" key="1">
    <source>
        <dbReference type="Pfam" id="PF01266"/>
    </source>
</evidence>
<dbReference type="OrthoDB" id="498204at2759"/>
<dbReference type="EMBL" id="CAADRA010006420">
    <property type="protein sequence ID" value="VFT95326.1"/>
    <property type="molecule type" value="Genomic_DNA"/>
</dbReference>
<proteinExistence type="predicted"/>
<keyword evidence="4" id="KW-1185">Reference proteome</keyword>
<evidence type="ECO:0000313" key="2">
    <source>
        <dbReference type="EMBL" id="KAF0690001.1"/>
    </source>
</evidence>
<reference evidence="3 4" key="1">
    <citation type="submission" date="2019-03" db="EMBL/GenBank/DDBJ databases">
        <authorList>
            <person name="Gaulin E."/>
            <person name="Dumas B."/>
        </authorList>
    </citation>
    <scope>NUCLEOTIDE SEQUENCE [LARGE SCALE GENOMIC DNA]</scope>
    <source>
        <strain evidence="3">CBS 568.67</strain>
    </source>
</reference>
<gene>
    <name evidence="3" type="primary">Aste57867_18591</name>
    <name evidence="2" type="ORF">As57867_018529</name>
    <name evidence="3" type="ORF">ASTE57867_18591</name>
</gene>
<dbReference type="Gene3D" id="3.30.9.10">
    <property type="entry name" value="D-Amino Acid Oxidase, subunit A, domain 2"/>
    <property type="match status" value="1"/>
</dbReference>
<dbReference type="PANTHER" id="PTHR42720">
    <property type="entry name" value="GLYCEROL-3-PHOSPHATE DEHYDROGENASE"/>
    <property type="match status" value="1"/>
</dbReference>